<dbReference type="AlphaFoldDB" id="A0A0N5CVV1"/>
<dbReference type="InterPro" id="IPR001304">
    <property type="entry name" value="C-type_lectin-like"/>
</dbReference>
<proteinExistence type="predicted"/>
<dbReference type="EMBL" id="UYYF01004288">
    <property type="protein sequence ID" value="VDN01550.1"/>
    <property type="molecule type" value="Genomic_DNA"/>
</dbReference>
<dbReference type="SMART" id="SM00034">
    <property type="entry name" value="CLECT"/>
    <property type="match status" value="1"/>
</dbReference>
<sequence length="107" mass="12621">MMINGINVTTHDEAQMECSNSGAILVTIVNRNFNFEHPFWIGLSFDGRQWKWQDGTKLRYNRWRKHEPNYRHSCVLADVKSNAMSWFTADCHTRVPNIQTIDYVCQQ</sequence>
<dbReference type="Gene3D" id="3.10.100.10">
    <property type="entry name" value="Mannose-Binding Protein A, subunit A"/>
    <property type="match status" value="1"/>
</dbReference>
<name>A0A0N5CVV1_THECL</name>
<gene>
    <name evidence="2" type="ORF">TCLT_LOCUS4440</name>
</gene>
<organism evidence="4">
    <name type="scientific">Thelazia callipaeda</name>
    <name type="common">Oriental eyeworm</name>
    <name type="synonym">Parasitic nematode</name>
    <dbReference type="NCBI Taxonomy" id="103827"/>
    <lineage>
        <taxon>Eukaryota</taxon>
        <taxon>Metazoa</taxon>
        <taxon>Ecdysozoa</taxon>
        <taxon>Nematoda</taxon>
        <taxon>Chromadorea</taxon>
        <taxon>Rhabditida</taxon>
        <taxon>Spirurina</taxon>
        <taxon>Spiruromorpha</taxon>
        <taxon>Thelazioidea</taxon>
        <taxon>Thelaziidae</taxon>
        <taxon>Thelazia</taxon>
    </lineage>
</organism>
<feature type="domain" description="C-type lectin" evidence="1">
    <location>
        <begin position="12"/>
        <end position="98"/>
    </location>
</feature>
<evidence type="ECO:0000313" key="4">
    <source>
        <dbReference type="WBParaSite" id="TCLT_0000445101-mRNA-1"/>
    </source>
</evidence>
<evidence type="ECO:0000313" key="2">
    <source>
        <dbReference type="EMBL" id="VDN01550.1"/>
    </source>
</evidence>
<dbReference type="WBParaSite" id="TCLT_0000445101-mRNA-1">
    <property type="protein sequence ID" value="TCLT_0000445101-mRNA-1"/>
    <property type="gene ID" value="TCLT_0000445101"/>
</dbReference>
<dbReference type="PANTHER" id="PTHR31024:SF3">
    <property type="entry name" value="C-TYPE LECTIN-RELATED"/>
    <property type="match status" value="1"/>
</dbReference>
<keyword evidence="3" id="KW-1185">Reference proteome</keyword>
<reference evidence="2 3" key="2">
    <citation type="submission" date="2018-11" db="EMBL/GenBank/DDBJ databases">
        <authorList>
            <consortium name="Pathogen Informatics"/>
        </authorList>
    </citation>
    <scope>NUCLEOTIDE SEQUENCE [LARGE SCALE GENOMIC DNA]</scope>
</reference>
<evidence type="ECO:0000259" key="1">
    <source>
        <dbReference type="PROSITE" id="PS50041"/>
    </source>
</evidence>
<dbReference type="Proteomes" id="UP000276776">
    <property type="component" value="Unassembled WGS sequence"/>
</dbReference>
<reference evidence="4" key="1">
    <citation type="submission" date="2017-02" db="UniProtKB">
        <authorList>
            <consortium name="WormBaseParasite"/>
        </authorList>
    </citation>
    <scope>IDENTIFICATION</scope>
</reference>
<dbReference type="InterPro" id="IPR016186">
    <property type="entry name" value="C-type_lectin-like/link_sf"/>
</dbReference>
<dbReference type="Pfam" id="PF00059">
    <property type="entry name" value="Lectin_C"/>
    <property type="match status" value="1"/>
</dbReference>
<dbReference type="OrthoDB" id="5833759at2759"/>
<dbReference type="SUPFAM" id="SSF56436">
    <property type="entry name" value="C-type lectin-like"/>
    <property type="match status" value="1"/>
</dbReference>
<dbReference type="CDD" id="cd00037">
    <property type="entry name" value="CLECT"/>
    <property type="match status" value="1"/>
</dbReference>
<protein>
    <submittedName>
        <fullName evidence="4">C-type lectin domain-containing protein</fullName>
    </submittedName>
</protein>
<accession>A0A0N5CVV1</accession>
<dbReference type="InterPro" id="IPR016187">
    <property type="entry name" value="CTDL_fold"/>
</dbReference>
<evidence type="ECO:0000313" key="3">
    <source>
        <dbReference type="Proteomes" id="UP000276776"/>
    </source>
</evidence>
<dbReference type="PROSITE" id="PS50041">
    <property type="entry name" value="C_TYPE_LECTIN_2"/>
    <property type="match status" value="1"/>
</dbReference>
<dbReference type="PANTHER" id="PTHR31024">
    <property type="entry name" value="C-TYPE LECTIN"/>
    <property type="match status" value="1"/>
</dbReference>